<feature type="transmembrane region" description="Helical" evidence="7">
    <location>
        <begin position="172"/>
        <end position="197"/>
    </location>
</feature>
<evidence type="ECO:0000256" key="6">
    <source>
        <dbReference type="ARBA" id="ARBA00023136"/>
    </source>
</evidence>
<gene>
    <name evidence="8" type="ORF">AX660_04590</name>
</gene>
<feature type="transmembrane region" description="Helical" evidence="7">
    <location>
        <begin position="131"/>
        <end position="152"/>
    </location>
</feature>
<evidence type="ECO:0008006" key="10">
    <source>
        <dbReference type="Google" id="ProtNLM"/>
    </source>
</evidence>
<keyword evidence="5 7" id="KW-1133">Transmembrane helix</keyword>
<keyword evidence="3" id="KW-1003">Cell membrane</keyword>
<dbReference type="AlphaFoldDB" id="A0A136A654"/>
<feature type="transmembrane region" description="Helical" evidence="7">
    <location>
        <begin position="77"/>
        <end position="94"/>
    </location>
</feature>
<dbReference type="GO" id="GO:0000041">
    <property type="term" value="P:transition metal ion transport"/>
    <property type="evidence" value="ECO:0007669"/>
    <property type="project" value="InterPro"/>
</dbReference>
<keyword evidence="9" id="KW-1185">Reference proteome</keyword>
<feature type="transmembrane region" description="Helical" evidence="7">
    <location>
        <begin position="38"/>
        <end position="65"/>
    </location>
</feature>
<comment type="subcellular location">
    <subcellularLocation>
        <location evidence="1">Cell membrane</location>
        <topology evidence="1">Multi-pass membrane protein</topology>
    </subcellularLocation>
</comment>
<dbReference type="Gene3D" id="1.10.1760.20">
    <property type="match status" value="1"/>
</dbReference>
<feature type="transmembrane region" description="Helical" evidence="7">
    <location>
        <begin position="100"/>
        <end position="119"/>
    </location>
</feature>
<proteinExistence type="predicted"/>
<dbReference type="RefSeq" id="WP_068371546.1">
    <property type="nucleotide sequence ID" value="NZ_LSNE01000002.1"/>
</dbReference>
<evidence type="ECO:0000313" key="9">
    <source>
        <dbReference type="Proteomes" id="UP000070299"/>
    </source>
</evidence>
<evidence type="ECO:0000256" key="2">
    <source>
        <dbReference type="ARBA" id="ARBA00022448"/>
    </source>
</evidence>
<evidence type="ECO:0000256" key="7">
    <source>
        <dbReference type="SAM" id="Phobius"/>
    </source>
</evidence>
<accession>A0A136A654</accession>
<keyword evidence="2" id="KW-0813">Transport</keyword>
<dbReference type="OrthoDB" id="5297929at2"/>
<keyword evidence="4 7" id="KW-0812">Transmembrane</keyword>
<dbReference type="GO" id="GO:0005886">
    <property type="term" value="C:plasma membrane"/>
    <property type="evidence" value="ECO:0007669"/>
    <property type="project" value="UniProtKB-SubCell"/>
</dbReference>
<sequence>MTDIQSAACLISVLLCFLIGQKLPFKQLSKDKQSQHLVFASTVCLFLLWMFQTGIAGSPTVHFLWLSSLPLVLGFRWAIFSTLIALLALTLLGVESYEMLGVNFLLGCLAPIALTYAVYSLTFHKLPKNVFVYIFLCAFIPGALTIGLKMLLLSGYFYLDGPYSWQHIMDNYLMLTTLLAFPEAMFNGMTITLLIIYKPQWVYTFHDKPYLDKKS</sequence>
<protein>
    <recommendedName>
        <fullName evidence="10">Energy-coupling factor ABC transporter permease</fullName>
    </recommendedName>
</protein>
<name>A0A136A654_9ALTE</name>
<evidence type="ECO:0000313" key="8">
    <source>
        <dbReference type="EMBL" id="KXI30708.1"/>
    </source>
</evidence>
<dbReference type="STRING" id="1799789.AX660_04590"/>
<reference evidence="9" key="1">
    <citation type="submission" date="2016-02" db="EMBL/GenBank/DDBJ databases">
        <authorList>
            <person name="Schultz-Johansen M."/>
            <person name="Glaring M.A."/>
            <person name="Bech P.K."/>
            <person name="Stougaard P."/>
        </authorList>
    </citation>
    <scope>NUCLEOTIDE SEQUENCE [LARGE SCALE GENOMIC DNA]</scope>
    <source>
        <strain evidence="9">S66</strain>
    </source>
</reference>
<organism evidence="8 9">
    <name type="scientific">Paraglaciecola hydrolytica</name>
    <dbReference type="NCBI Taxonomy" id="1799789"/>
    <lineage>
        <taxon>Bacteria</taxon>
        <taxon>Pseudomonadati</taxon>
        <taxon>Pseudomonadota</taxon>
        <taxon>Gammaproteobacteria</taxon>
        <taxon>Alteromonadales</taxon>
        <taxon>Alteromonadaceae</taxon>
        <taxon>Paraglaciecola</taxon>
    </lineage>
</organism>
<dbReference type="EMBL" id="LSNE01000002">
    <property type="protein sequence ID" value="KXI30708.1"/>
    <property type="molecule type" value="Genomic_DNA"/>
</dbReference>
<evidence type="ECO:0000256" key="3">
    <source>
        <dbReference type="ARBA" id="ARBA00022475"/>
    </source>
</evidence>
<dbReference type="Proteomes" id="UP000070299">
    <property type="component" value="Unassembled WGS sequence"/>
</dbReference>
<evidence type="ECO:0000256" key="4">
    <source>
        <dbReference type="ARBA" id="ARBA00022692"/>
    </source>
</evidence>
<evidence type="ECO:0000256" key="1">
    <source>
        <dbReference type="ARBA" id="ARBA00004651"/>
    </source>
</evidence>
<evidence type="ECO:0000256" key="5">
    <source>
        <dbReference type="ARBA" id="ARBA00022989"/>
    </source>
</evidence>
<dbReference type="InterPro" id="IPR002751">
    <property type="entry name" value="CbiM/NikMN"/>
</dbReference>
<comment type="caution">
    <text evidence="8">The sequence shown here is derived from an EMBL/GenBank/DDBJ whole genome shotgun (WGS) entry which is preliminary data.</text>
</comment>
<dbReference type="Pfam" id="PF01891">
    <property type="entry name" value="CbiM"/>
    <property type="match status" value="1"/>
</dbReference>
<keyword evidence="6 7" id="KW-0472">Membrane</keyword>